<protein>
    <submittedName>
        <fullName evidence="2">Uncharacterized protein</fullName>
    </submittedName>
</protein>
<name>A0A8H4N7R4_9PEZI</name>
<proteinExistence type="predicted"/>
<feature type="compositionally biased region" description="Basic and acidic residues" evidence="1">
    <location>
        <begin position="411"/>
        <end position="421"/>
    </location>
</feature>
<organism evidence="2 3">
    <name type="scientific">Botryosphaeria dothidea</name>
    <dbReference type="NCBI Taxonomy" id="55169"/>
    <lineage>
        <taxon>Eukaryota</taxon>
        <taxon>Fungi</taxon>
        <taxon>Dikarya</taxon>
        <taxon>Ascomycota</taxon>
        <taxon>Pezizomycotina</taxon>
        <taxon>Dothideomycetes</taxon>
        <taxon>Dothideomycetes incertae sedis</taxon>
        <taxon>Botryosphaeriales</taxon>
        <taxon>Botryosphaeriaceae</taxon>
        <taxon>Botryosphaeria</taxon>
    </lineage>
</organism>
<feature type="compositionally biased region" description="Polar residues" evidence="1">
    <location>
        <begin position="428"/>
        <end position="447"/>
    </location>
</feature>
<keyword evidence="3" id="KW-1185">Reference proteome</keyword>
<feature type="compositionally biased region" description="Basic residues" evidence="1">
    <location>
        <begin position="322"/>
        <end position="333"/>
    </location>
</feature>
<sequence>MVDVRISQQIPQWTVEKSYHRSQHNESPASTPDLDDQDRIRLARSSTMPLPSLEPPSMLQDRYLSSEEDLSPTVSDSAEQFDDDDDEMVEIAEATTIVSPILSKAQPCKVAKAVSYVSAGRAKVVDMNETHPTRERTFSVPAVANAVPILKSPVPRMSRMSLGNYKVPASTDRPSLPRQSTYSDGQFACSSPAVPPRSERRKSSMPAREKPPMIRSPLSFDPSSAPPVPSSGSLRSSAKVARHYSMAAAPSSSIYNSDRPKLMRSTTDLRTTLSPSPPPLPTRSQSTEPEPISPMLERPTIPADPELRRPSSVRSSYSQSPHSKRASAIHARQRSGSVQLPPFAPNASPLTPETPTFLNTDPFAKKEEDKPEENGKPAHRRLRSISRTLSLAKIALVPQNKRGSTWGKSKGKADKNHRDSMDLLSPISPMTQSNVPKESYLTVSSPLVANMPPTPVTPGTPIPPTPSTAVFSPRTSSRLSNNTIEDEKEVERPPRTSSLAQRPRLVPRGADEREPPLRIPPFPESDDEVRVPGRRRLTKRKSMLGLA</sequence>
<dbReference type="AlphaFoldDB" id="A0A8H4N7R4"/>
<evidence type="ECO:0000256" key="1">
    <source>
        <dbReference type="SAM" id="MobiDB-lite"/>
    </source>
</evidence>
<accession>A0A8H4N7R4</accession>
<evidence type="ECO:0000313" key="3">
    <source>
        <dbReference type="Proteomes" id="UP000572817"/>
    </source>
</evidence>
<dbReference type="Proteomes" id="UP000572817">
    <property type="component" value="Unassembled WGS sequence"/>
</dbReference>
<feature type="compositionally biased region" description="Polar residues" evidence="1">
    <location>
        <begin position="348"/>
        <end position="359"/>
    </location>
</feature>
<feature type="compositionally biased region" description="Low complexity" evidence="1">
    <location>
        <begin position="264"/>
        <end position="274"/>
    </location>
</feature>
<feature type="region of interest" description="Disordered" evidence="1">
    <location>
        <begin position="1"/>
        <end position="39"/>
    </location>
</feature>
<feature type="compositionally biased region" description="Basic and acidic residues" evidence="1">
    <location>
        <begin position="363"/>
        <end position="376"/>
    </location>
</feature>
<feature type="region of interest" description="Disordered" evidence="1">
    <location>
        <begin position="249"/>
        <end position="547"/>
    </location>
</feature>
<reference evidence="2" key="1">
    <citation type="submission" date="2020-04" db="EMBL/GenBank/DDBJ databases">
        <title>Genome Assembly and Annotation of Botryosphaeria dothidea sdau 11-99, a Latent Pathogen of Apple Fruit Ring Rot in China.</title>
        <authorList>
            <person name="Yu C."/>
            <person name="Diao Y."/>
            <person name="Lu Q."/>
            <person name="Zhao J."/>
            <person name="Cui S."/>
            <person name="Peng C."/>
            <person name="He B."/>
            <person name="Liu H."/>
        </authorList>
    </citation>
    <scope>NUCLEOTIDE SEQUENCE [LARGE SCALE GENOMIC DNA]</scope>
    <source>
        <strain evidence="2">Sdau11-99</strain>
    </source>
</reference>
<dbReference type="EMBL" id="WWBZ02000001">
    <property type="protein sequence ID" value="KAF4314424.1"/>
    <property type="molecule type" value="Genomic_DNA"/>
</dbReference>
<feature type="region of interest" description="Disordered" evidence="1">
    <location>
        <begin position="165"/>
        <end position="236"/>
    </location>
</feature>
<feature type="compositionally biased region" description="Polar residues" evidence="1">
    <location>
        <begin position="1"/>
        <end position="12"/>
    </location>
</feature>
<feature type="compositionally biased region" description="Polar residues" evidence="1">
    <location>
        <begin position="469"/>
        <end position="483"/>
    </location>
</feature>
<comment type="caution">
    <text evidence="2">The sequence shown here is derived from an EMBL/GenBank/DDBJ whole genome shotgun (WGS) entry which is preliminary data.</text>
</comment>
<evidence type="ECO:0000313" key="2">
    <source>
        <dbReference type="EMBL" id="KAF4314424.1"/>
    </source>
</evidence>
<dbReference type="OrthoDB" id="3926619at2759"/>
<feature type="compositionally biased region" description="Basic residues" evidence="1">
    <location>
        <begin position="532"/>
        <end position="547"/>
    </location>
</feature>
<feature type="compositionally biased region" description="Low complexity" evidence="1">
    <location>
        <begin position="312"/>
        <end position="321"/>
    </location>
</feature>
<feature type="compositionally biased region" description="Basic and acidic residues" evidence="1">
    <location>
        <begin position="197"/>
        <end position="212"/>
    </location>
</feature>
<gene>
    <name evidence="2" type="ORF">GTA08_BOTSDO01376</name>
</gene>
<feature type="compositionally biased region" description="Pro residues" evidence="1">
    <location>
        <begin position="452"/>
        <end position="466"/>
    </location>
</feature>